<reference evidence="1 2" key="1">
    <citation type="journal article" date="2010" name="J. Bacteriol.">
        <title>Genome sequence of Fulvimarina pelagi HTCC2506T, a Mn(II)-oxidizing alphaproteobacterium possessing an aerobic anoxygenic photosynthetic gene cluster and Xanthorhodopsin.</title>
        <authorList>
            <person name="Kang I."/>
            <person name="Oh H.M."/>
            <person name="Lim S.I."/>
            <person name="Ferriera S."/>
            <person name="Giovannoni S.J."/>
            <person name="Cho J.C."/>
        </authorList>
    </citation>
    <scope>NUCLEOTIDE SEQUENCE [LARGE SCALE GENOMIC DNA]</scope>
    <source>
        <strain evidence="1 2">HTCC2506</strain>
    </source>
</reference>
<dbReference type="SUPFAM" id="SSF53254">
    <property type="entry name" value="Phosphoglycerate mutase-like"/>
    <property type="match status" value="1"/>
</dbReference>
<evidence type="ECO:0000313" key="1">
    <source>
        <dbReference type="EMBL" id="EAU42610.1"/>
    </source>
</evidence>
<dbReference type="HOGENOM" id="CLU_076038_1_0_5"/>
<sequence length="200" mass="21629">MGHEKRTYRSVMIRHVWAGIVATLVFALAPQSAAAQDVELENAKEDGVQLLMRHAIAPGTGDPSDFAIGDCSTQRNLSEEGRDQARAIGERIRADGIGIDVVLTSQWCRCRETAELLDIGPVEDAPFLNSFFGDRSTSQAQTEAARERIRELAEAGRRAMLVTHQVNITALTDVFPSSGEIVLVAAGEDGSIEVRGSIDP</sequence>
<protein>
    <submittedName>
        <fullName evidence="1">Phosphoglycerate mutase family protein</fullName>
    </submittedName>
</protein>
<dbReference type="CDD" id="cd07040">
    <property type="entry name" value="HP"/>
    <property type="match status" value="1"/>
</dbReference>
<dbReference type="InterPro" id="IPR013078">
    <property type="entry name" value="His_Pase_superF_clade-1"/>
</dbReference>
<dbReference type="Gene3D" id="3.40.50.1240">
    <property type="entry name" value="Phosphoglycerate mutase-like"/>
    <property type="match status" value="1"/>
</dbReference>
<dbReference type="AlphaFoldDB" id="Q0G6V4"/>
<dbReference type="eggNOG" id="COG0406">
    <property type="taxonomic scope" value="Bacteria"/>
</dbReference>
<name>Q0G6V4_9HYPH</name>
<dbReference type="RefSeq" id="WP_007066584.1">
    <property type="nucleotide sequence ID" value="NZ_DS022272.1"/>
</dbReference>
<dbReference type="Pfam" id="PF00300">
    <property type="entry name" value="His_Phos_1"/>
    <property type="match status" value="1"/>
</dbReference>
<organism evidence="1 2">
    <name type="scientific">Fulvimarina pelagi HTCC2506</name>
    <dbReference type="NCBI Taxonomy" id="314231"/>
    <lineage>
        <taxon>Bacteria</taxon>
        <taxon>Pseudomonadati</taxon>
        <taxon>Pseudomonadota</taxon>
        <taxon>Alphaproteobacteria</taxon>
        <taxon>Hyphomicrobiales</taxon>
        <taxon>Aurantimonadaceae</taxon>
        <taxon>Fulvimarina</taxon>
    </lineage>
</organism>
<dbReference type="InterPro" id="IPR029033">
    <property type="entry name" value="His_PPase_superfam"/>
</dbReference>
<dbReference type="Proteomes" id="UP000004310">
    <property type="component" value="Unassembled WGS sequence"/>
</dbReference>
<dbReference type="STRING" id="217511.GCA_001463845_00215"/>
<gene>
    <name evidence="1" type="ORF">FP2506_07211</name>
</gene>
<comment type="caution">
    <text evidence="1">The sequence shown here is derived from an EMBL/GenBank/DDBJ whole genome shotgun (WGS) entry which is preliminary data.</text>
</comment>
<dbReference type="EMBL" id="AATP01000001">
    <property type="protein sequence ID" value="EAU42610.1"/>
    <property type="molecule type" value="Genomic_DNA"/>
</dbReference>
<proteinExistence type="predicted"/>
<accession>Q0G6V4</accession>
<keyword evidence="2" id="KW-1185">Reference proteome</keyword>
<evidence type="ECO:0000313" key="2">
    <source>
        <dbReference type="Proteomes" id="UP000004310"/>
    </source>
</evidence>